<dbReference type="EMBL" id="LKET01000006">
    <property type="protein sequence ID" value="KPU46341.1"/>
    <property type="molecule type" value="Genomic_DNA"/>
</dbReference>
<keyword evidence="2" id="KW-1185">Reference proteome</keyword>
<dbReference type="AlphaFoldDB" id="A0A0P9ALR6"/>
<dbReference type="RefSeq" id="WP_054873231.1">
    <property type="nucleotide sequence ID" value="NZ_LKET01000006.1"/>
</dbReference>
<dbReference type="STRING" id="36849.OXPF_00690"/>
<organism evidence="1 2">
    <name type="scientific">Oxobacter pfennigii</name>
    <dbReference type="NCBI Taxonomy" id="36849"/>
    <lineage>
        <taxon>Bacteria</taxon>
        <taxon>Bacillati</taxon>
        <taxon>Bacillota</taxon>
        <taxon>Clostridia</taxon>
        <taxon>Eubacteriales</taxon>
        <taxon>Clostridiaceae</taxon>
        <taxon>Oxobacter</taxon>
    </lineage>
</organism>
<comment type="caution">
    <text evidence="1">The sequence shown here is derived from an EMBL/GenBank/DDBJ whole genome shotgun (WGS) entry which is preliminary data.</text>
</comment>
<gene>
    <name evidence="1" type="ORF">OXPF_00690</name>
</gene>
<dbReference type="Proteomes" id="UP000050326">
    <property type="component" value="Unassembled WGS sequence"/>
</dbReference>
<evidence type="ECO:0000313" key="1">
    <source>
        <dbReference type="EMBL" id="KPU46341.1"/>
    </source>
</evidence>
<accession>A0A0P9ALR6</accession>
<protein>
    <submittedName>
        <fullName evidence="1">Uncharacterized protein</fullName>
    </submittedName>
</protein>
<proteinExistence type="predicted"/>
<reference evidence="1 2" key="1">
    <citation type="submission" date="2015-09" db="EMBL/GenBank/DDBJ databases">
        <title>Genome sequence of Oxobacter pfennigii DSM 3222.</title>
        <authorList>
            <person name="Poehlein A."/>
            <person name="Bengelsdorf F.R."/>
            <person name="Schiel-Bengelsdorf B."/>
            <person name="Duerre P."/>
            <person name="Daniel R."/>
        </authorList>
    </citation>
    <scope>NUCLEOTIDE SEQUENCE [LARGE SCALE GENOMIC DNA]</scope>
    <source>
        <strain evidence="1 2">DSM 3222</strain>
    </source>
</reference>
<evidence type="ECO:0000313" key="2">
    <source>
        <dbReference type="Proteomes" id="UP000050326"/>
    </source>
</evidence>
<sequence>MFNVQRSIDNHEIYVNYNEYLYEEGDEYIGILEHMAGEGFIKDFDGIIDLITLRKLKLKDAEKIKSVYYILKKGNVSNLYIVSDNKKVLRFVKKLIPDIPTKLIKVH</sequence>
<name>A0A0P9ALR6_9CLOT</name>